<comment type="caution">
    <text evidence="2">The sequence shown here is derived from an EMBL/GenBank/DDBJ whole genome shotgun (WGS) entry which is preliminary data.</text>
</comment>
<feature type="region of interest" description="Disordered" evidence="1">
    <location>
        <begin position="1"/>
        <end position="189"/>
    </location>
</feature>
<protein>
    <submittedName>
        <fullName evidence="2">Uncharacterized protein</fullName>
    </submittedName>
</protein>
<name>A0A8H3U0H9_VENIN</name>
<dbReference type="AlphaFoldDB" id="A0A8H3U0H9"/>
<gene>
    <name evidence="2" type="ORF">BLS_001647</name>
</gene>
<evidence type="ECO:0000313" key="3">
    <source>
        <dbReference type="Proteomes" id="UP000433883"/>
    </source>
</evidence>
<organism evidence="2 3">
    <name type="scientific">Venturia inaequalis</name>
    <name type="common">Apple scab fungus</name>
    <dbReference type="NCBI Taxonomy" id="5025"/>
    <lineage>
        <taxon>Eukaryota</taxon>
        <taxon>Fungi</taxon>
        <taxon>Dikarya</taxon>
        <taxon>Ascomycota</taxon>
        <taxon>Pezizomycotina</taxon>
        <taxon>Dothideomycetes</taxon>
        <taxon>Pleosporomycetidae</taxon>
        <taxon>Venturiales</taxon>
        <taxon>Venturiaceae</taxon>
        <taxon>Venturia</taxon>
    </lineage>
</organism>
<evidence type="ECO:0000256" key="1">
    <source>
        <dbReference type="SAM" id="MobiDB-lite"/>
    </source>
</evidence>
<accession>A0A8H3U0H9</accession>
<proteinExistence type="predicted"/>
<feature type="compositionally biased region" description="Basic residues" evidence="1">
    <location>
        <begin position="7"/>
        <end position="16"/>
    </location>
</feature>
<reference evidence="2 3" key="1">
    <citation type="submission" date="2019-11" db="EMBL/GenBank/DDBJ databases">
        <title>Venturia inaequalis Genome Resource.</title>
        <authorList>
            <person name="Lichtner F.J."/>
        </authorList>
    </citation>
    <scope>NUCLEOTIDE SEQUENCE [LARGE SCALE GENOMIC DNA]</scope>
    <source>
        <strain evidence="2">Bline_iso_100314</strain>
    </source>
</reference>
<dbReference type="Proteomes" id="UP000433883">
    <property type="component" value="Unassembled WGS sequence"/>
</dbReference>
<dbReference type="EMBL" id="WNWQ01001393">
    <property type="protein sequence ID" value="KAE9961606.1"/>
    <property type="molecule type" value="Genomic_DNA"/>
</dbReference>
<feature type="compositionally biased region" description="Basic and acidic residues" evidence="1">
    <location>
        <begin position="170"/>
        <end position="181"/>
    </location>
</feature>
<sequence length="189" mass="21635">MANDKTQRRRRQRQQQRQRQEQQQQHDSSLGALVSLLTAKGQFTPAPPPPPPDLFSALITYLDTLPSPPLPDAGSFPRGRRPEVPVLSQAEEEARDRIWEFVGTVAGIVEGDEEMEGEGETDEDESDEDESDEDESDEDEDEDDEDEDDEDEDEEMEEEEDDDDDDDDDKKEMEKEMDPPRHFGAFYGD</sequence>
<evidence type="ECO:0000313" key="2">
    <source>
        <dbReference type="EMBL" id="KAE9961606.1"/>
    </source>
</evidence>
<feature type="compositionally biased region" description="Acidic residues" evidence="1">
    <location>
        <begin position="110"/>
        <end position="169"/>
    </location>
</feature>